<dbReference type="FunFam" id="3.40.50.2000:FF:000006">
    <property type="entry name" value="Sucrose synthase"/>
    <property type="match status" value="1"/>
</dbReference>
<dbReference type="GO" id="GO:0005985">
    <property type="term" value="P:sucrose metabolic process"/>
    <property type="evidence" value="ECO:0007669"/>
    <property type="project" value="InterPro"/>
</dbReference>
<name>G9BY16_GOSRA</name>
<evidence type="ECO:0000256" key="5">
    <source>
        <dbReference type="ARBA" id="ARBA00049030"/>
    </source>
</evidence>
<evidence type="ECO:0000256" key="3">
    <source>
        <dbReference type="ARBA" id="ARBA00022676"/>
    </source>
</evidence>
<evidence type="ECO:0000259" key="7">
    <source>
        <dbReference type="Pfam" id="PF00534"/>
    </source>
</evidence>
<evidence type="ECO:0000313" key="11">
    <source>
        <dbReference type="EMBL" id="AEV40895.1"/>
    </source>
</evidence>
<dbReference type="AlphaFoldDB" id="G9BY16"/>
<dbReference type="GO" id="GO:0016157">
    <property type="term" value="F:sucrose synthase activity"/>
    <property type="evidence" value="ECO:0007669"/>
    <property type="project" value="UniProtKB-UniRule"/>
</dbReference>
<dbReference type="PANTHER" id="PTHR45839">
    <property type="match status" value="1"/>
</dbReference>
<reference evidence="11" key="1">
    <citation type="submission" date="2010-12" db="EMBL/GenBank/DDBJ databases">
        <title>Genetic and transgenic evidence that a novel sucrose synthase gene, GhSusA1, controls cotton biomass yield and fiber quality.</title>
        <authorList>
            <person name="Zhang T."/>
        </authorList>
    </citation>
    <scope>NUCLEOTIDE SEQUENCE</scope>
</reference>
<keyword evidence="4 6" id="KW-0808">Transferase</keyword>
<accession>G9BY16</accession>
<keyword evidence="3 6" id="KW-0328">Glycosyltransferase</keyword>
<evidence type="ECO:0000256" key="1">
    <source>
        <dbReference type="ARBA" id="ARBA00005894"/>
    </source>
</evidence>
<dbReference type="Pfam" id="PF24861">
    <property type="entry name" value="SUS_N"/>
    <property type="match status" value="1"/>
</dbReference>
<dbReference type="InterPro" id="IPR000368">
    <property type="entry name" value="Sucrose_synth_GT-B1"/>
</dbReference>
<organism evidence="11">
    <name type="scientific">Gossypium raimondii</name>
    <name type="common">Peruvian cotton</name>
    <name type="synonym">Gossypium klotzschianum subsp. raimondii</name>
    <dbReference type="NCBI Taxonomy" id="29730"/>
    <lineage>
        <taxon>Eukaryota</taxon>
        <taxon>Viridiplantae</taxon>
        <taxon>Streptophyta</taxon>
        <taxon>Embryophyta</taxon>
        <taxon>Tracheophyta</taxon>
        <taxon>Spermatophyta</taxon>
        <taxon>Magnoliopsida</taxon>
        <taxon>eudicotyledons</taxon>
        <taxon>Gunneridae</taxon>
        <taxon>Pentapetalae</taxon>
        <taxon>rosids</taxon>
        <taxon>malvids</taxon>
        <taxon>Malvales</taxon>
        <taxon>Malvaceae</taxon>
        <taxon>Malvoideae</taxon>
        <taxon>Gossypium</taxon>
    </lineage>
</organism>
<feature type="domain" description="Sucrose synthase EPBD" evidence="10">
    <location>
        <begin position="157"/>
        <end position="244"/>
    </location>
</feature>
<comment type="similarity">
    <text evidence="1 6">Belongs to the glycosyltransferase 1 family. Plant sucrose synthase subfamily.</text>
</comment>
<dbReference type="NCBIfam" id="TIGR02470">
    <property type="entry name" value="sucr_synth"/>
    <property type="match status" value="1"/>
</dbReference>
<dbReference type="PANTHER" id="PTHR45839:SF13">
    <property type="entry name" value="SUCROSE SYNTHASE 3"/>
    <property type="match status" value="1"/>
</dbReference>
<comment type="function">
    <text evidence="6">Sucrose-cleaving enzyme that provides UDP-glucose and fructose for various metabolic pathways.</text>
</comment>
<dbReference type="EMBL" id="HQ702187">
    <property type="protein sequence ID" value="AEV40895.1"/>
    <property type="molecule type" value="Genomic_DNA"/>
</dbReference>
<dbReference type="EC" id="2.4.1.13" evidence="2 6"/>
<dbReference type="FunFam" id="1.20.120.1230:FF:000001">
    <property type="entry name" value="Sucrose synthase"/>
    <property type="match status" value="1"/>
</dbReference>
<dbReference type="Gene3D" id="3.10.450.330">
    <property type="match status" value="1"/>
</dbReference>
<dbReference type="InterPro" id="IPR001296">
    <property type="entry name" value="Glyco_trans_1"/>
</dbReference>
<feature type="domain" description="Sucrose synthase first GT-B" evidence="8">
    <location>
        <begin position="267"/>
        <end position="555"/>
    </location>
</feature>
<sequence length="809" mass="92218">MANPKLGRSPSMRDRVEDTLSAHRNELVALLSRYVAQGKGILQPHTLIDELENVVGDDKAREKLSDGPFSEVLKSAQEAIILPPYVAIAIRPRPGVWEYVRVNVHELSVEQLDVSEYLRFKEALADVREDNHFLLELDFEPFNASFPRPNRSSSIGNGVQFLNRHLSSNMFRNKDSLEPLLNFLRAHKYKGHALMLNDRIQSIPRLQAALAKAEDHLAKLSSDAPYSEFEYGLQGMGFERGWGDTAAHVLETMHLLLDILQAPDPSILETFLGRVPMVFNVVILSPHGYFGQANVLGLPDTGGQVVYILDQVRALENEMLLRIKRQGLDITPRILIVTRLIPDAKGTSCNQRLERVSGTEHTHILRVPFRSEHGVLRKWISRFDVWPFLETYAEDVASEIAAELQGIPDFIIGNYSDGNLVASLLAYKMGVTQCTIAHALEKTKYPDSDIYWKKFDEKYHFSCQFTADLIAMNNADFIITSTYQEIAGTKNTVGQYESHTAFTLPGLYRVVHGIDVFDPKFNIVSPGADMCIYFPYSEKEKRLTALHGSIEELLFDPKQNDEHIGTLSDRSKPLIFSMARLDRVKNMTGLVELYAKNNKLRELANLVVVAGYIDVKKSKDREEIAEIEKMHDLMKEYKLDGQFRWIAAQTNRARNGELYRYIADSKGIFVQPAFYEAFGLTVVEAMTCGLPTFATLHGGPAEIIEHGISGFHIDPYHPDQTAELLATFFERCKEDPSHWTKISDGGLKRIYERYTWKIYSERLMTLAGVYDFWKYVSKLERRETRRYLEMFYILKFRELVKSVPLASDD</sequence>
<dbReference type="FunFam" id="3.40.50.2000:FF:000549">
    <property type="entry name" value="Sucrose synthase 3"/>
    <property type="match status" value="1"/>
</dbReference>
<dbReference type="Pfam" id="PF00534">
    <property type="entry name" value="Glycos_transf_1"/>
    <property type="match status" value="1"/>
</dbReference>
<proteinExistence type="inferred from homology"/>
<evidence type="ECO:0000259" key="9">
    <source>
        <dbReference type="Pfam" id="PF24861"/>
    </source>
</evidence>
<dbReference type="FunFam" id="3.10.450.330:FF:000001">
    <property type="entry name" value="Sucrose synthase"/>
    <property type="match status" value="1"/>
</dbReference>
<protein>
    <recommendedName>
        <fullName evidence="2 6">Sucrose synthase</fullName>
        <ecNumber evidence="2 6">2.4.1.13</ecNumber>
    </recommendedName>
</protein>
<evidence type="ECO:0000256" key="6">
    <source>
        <dbReference type="RuleBase" id="RU280817"/>
    </source>
</evidence>
<dbReference type="SUPFAM" id="SSF53756">
    <property type="entry name" value="UDP-Glycosyltransferase/glycogen phosphorylase"/>
    <property type="match status" value="1"/>
</dbReference>
<dbReference type="InterPro" id="IPR012820">
    <property type="entry name" value="Sucrose_synthase_pln/cyn"/>
</dbReference>
<dbReference type="Gene3D" id="3.40.50.2000">
    <property type="entry name" value="Glycogen Phosphorylase B"/>
    <property type="match status" value="2"/>
</dbReference>
<evidence type="ECO:0000256" key="2">
    <source>
        <dbReference type="ARBA" id="ARBA00012540"/>
    </source>
</evidence>
<dbReference type="Pfam" id="PF24862">
    <property type="entry name" value="SUS_EPBD"/>
    <property type="match status" value="1"/>
</dbReference>
<comment type="catalytic activity">
    <reaction evidence="5 6">
        <text>an NDP-alpha-D-glucose + D-fructose = a ribonucleoside 5'-diphosphate + sucrose + H(+)</text>
        <dbReference type="Rhea" id="RHEA:16241"/>
        <dbReference type="ChEBI" id="CHEBI:15378"/>
        <dbReference type="ChEBI" id="CHEBI:17992"/>
        <dbReference type="ChEBI" id="CHEBI:37721"/>
        <dbReference type="ChEBI" id="CHEBI:57930"/>
        <dbReference type="ChEBI" id="CHEBI:76533"/>
        <dbReference type="EC" id="2.4.1.13"/>
    </reaction>
</comment>
<gene>
    <name evidence="11" type="primary">SusA1</name>
</gene>
<feature type="domain" description="Glycosyl transferase family 1" evidence="7">
    <location>
        <begin position="566"/>
        <end position="731"/>
    </location>
</feature>
<dbReference type="InterPro" id="IPR056735">
    <property type="entry name" value="SUS_N"/>
</dbReference>
<evidence type="ECO:0000256" key="4">
    <source>
        <dbReference type="ARBA" id="ARBA00022679"/>
    </source>
</evidence>
<dbReference type="Pfam" id="PF00862">
    <property type="entry name" value="GT-B_Sucrose_synth"/>
    <property type="match status" value="1"/>
</dbReference>
<evidence type="ECO:0000259" key="8">
    <source>
        <dbReference type="Pfam" id="PF00862"/>
    </source>
</evidence>
<dbReference type="InterPro" id="IPR056736">
    <property type="entry name" value="SUS_EPBD"/>
</dbReference>
<dbReference type="Gene3D" id="1.20.120.1230">
    <property type="match status" value="1"/>
</dbReference>
<feature type="domain" description="Sucrose synthase N-terminal" evidence="9">
    <location>
        <begin position="8"/>
        <end position="122"/>
    </location>
</feature>
<evidence type="ECO:0000259" key="10">
    <source>
        <dbReference type="Pfam" id="PF24862"/>
    </source>
</evidence>